<proteinExistence type="predicted"/>
<dbReference type="EMBL" id="JABCJE010000001">
    <property type="protein sequence ID" value="NVO21734.1"/>
    <property type="molecule type" value="Genomic_DNA"/>
</dbReference>
<dbReference type="EMBL" id="JABCJD010000001">
    <property type="protein sequence ID" value="NVO26677.1"/>
    <property type="molecule type" value="Genomic_DNA"/>
</dbReference>
<gene>
    <name evidence="3" type="ORF">HJ526_04530</name>
    <name evidence="2" type="ORF">HJ536_00045</name>
</gene>
<evidence type="ECO:0000313" key="2">
    <source>
        <dbReference type="EMBL" id="NVO21734.1"/>
    </source>
</evidence>
<name>A0A850PYA2_9RHOB</name>
<dbReference type="Proteomes" id="UP000592216">
    <property type="component" value="Unassembled WGS sequence"/>
</dbReference>
<dbReference type="AlphaFoldDB" id="A0A850PYA2"/>
<sequence length="54" mass="6010">MDYSKSGNAKMGKNKPRHSEHNARGTEKNPYAKQPPKAELLARMKAAAEKAKKD</sequence>
<feature type="region of interest" description="Disordered" evidence="1">
    <location>
        <begin position="1"/>
        <end position="37"/>
    </location>
</feature>
<feature type="compositionally biased region" description="Basic and acidic residues" evidence="1">
    <location>
        <begin position="17"/>
        <end position="27"/>
    </location>
</feature>
<keyword evidence="4" id="KW-1185">Reference proteome</keyword>
<organism evidence="2 5">
    <name type="scientific">Donghicola mangrovi</name>
    <dbReference type="NCBI Taxonomy" id="2729614"/>
    <lineage>
        <taxon>Bacteria</taxon>
        <taxon>Pseudomonadati</taxon>
        <taxon>Pseudomonadota</taxon>
        <taxon>Alphaproteobacteria</taxon>
        <taxon>Rhodobacterales</taxon>
        <taxon>Roseobacteraceae</taxon>
        <taxon>Donghicola</taxon>
    </lineage>
</organism>
<dbReference type="Proteomes" id="UP000523601">
    <property type="component" value="Unassembled WGS sequence"/>
</dbReference>
<evidence type="ECO:0000256" key="1">
    <source>
        <dbReference type="SAM" id="MobiDB-lite"/>
    </source>
</evidence>
<evidence type="ECO:0008006" key="6">
    <source>
        <dbReference type="Google" id="ProtNLM"/>
    </source>
</evidence>
<accession>A0A850PYA2</accession>
<evidence type="ECO:0000313" key="3">
    <source>
        <dbReference type="EMBL" id="NVO26677.1"/>
    </source>
</evidence>
<reference evidence="4 5" key="1">
    <citation type="submission" date="2020-04" db="EMBL/GenBank/DDBJ databases">
        <title>Donghicola sp., a member of the Rhodobacteraceae family isolated from mangrove forest in Thailand.</title>
        <authorList>
            <person name="Charoenyingcharoen P."/>
            <person name="Yukphan P."/>
        </authorList>
    </citation>
    <scope>NUCLEOTIDE SEQUENCE [LARGE SCALE GENOMIC DNA]</scope>
    <source>
        <strain evidence="2 5">B5-SW-15</strain>
        <strain evidence="3 4">C2-DW-16</strain>
    </source>
</reference>
<evidence type="ECO:0000313" key="4">
    <source>
        <dbReference type="Proteomes" id="UP000523601"/>
    </source>
</evidence>
<protein>
    <recommendedName>
        <fullName evidence="6">Cobalt chelatase</fullName>
    </recommendedName>
</protein>
<comment type="caution">
    <text evidence="2">The sequence shown here is derived from an EMBL/GenBank/DDBJ whole genome shotgun (WGS) entry which is preliminary data.</text>
</comment>
<dbReference type="RefSeq" id="WP_176853048.1">
    <property type="nucleotide sequence ID" value="NZ_JABCJD010000001.1"/>
</dbReference>
<evidence type="ECO:0000313" key="5">
    <source>
        <dbReference type="Proteomes" id="UP000592216"/>
    </source>
</evidence>